<comment type="caution">
    <text evidence="2">The sequence shown here is derived from an EMBL/GenBank/DDBJ whole genome shotgun (WGS) entry which is preliminary data.</text>
</comment>
<dbReference type="Proteomes" id="UP001215280">
    <property type="component" value="Unassembled WGS sequence"/>
</dbReference>
<reference evidence="2" key="1">
    <citation type="submission" date="2023-03" db="EMBL/GenBank/DDBJ databases">
        <title>Massive genome expansion in bonnet fungi (Mycena s.s.) driven by repeated elements and novel gene families across ecological guilds.</title>
        <authorList>
            <consortium name="Lawrence Berkeley National Laboratory"/>
            <person name="Harder C.B."/>
            <person name="Miyauchi S."/>
            <person name="Viragh M."/>
            <person name="Kuo A."/>
            <person name="Thoen E."/>
            <person name="Andreopoulos B."/>
            <person name="Lu D."/>
            <person name="Skrede I."/>
            <person name="Drula E."/>
            <person name="Henrissat B."/>
            <person name="Morin E."/>
            <person name="Kohler A."/>
            <person name="Barry K."/>
            <person name="LaButti K."/>
            <person name="Morin E."/>
            <person name="Salamov A."/>
            <person name="Lipzen A."/>
            <person name="Mereny Z."/>
            <person name="Hegedus B."/>
            <person name="Baldrian P."/>
            <person name="Stursova M."/>
            <person name="Weitz H."/>
            <person name="Taylor A."/>
            <person name="Grigoriev I.V."/>
            <person name="Nagy L.G."/>
            <person name="Martin F."/>
            <person name="Kauserud H."/>
        </authorList>
    </citation>
    <scope>NUCLEOTIDE SEQUENCE</scope>
    <source>
        <strain evidence="2">CBHHK188m</strain>
    </source>
</reference>
<feature type="region of interest" description="Disordered" evidence="1">
    <location>
        <begin position="50"/>
        <end position="87"/>
    </location>
</feature>
<gene>
    <name evidence="2" type="ORF">DFH07DRAFT_780868</name>
</gene>
<name>A0AAD7I1C0_9AGAR</name>
<proteinExistence type="predicted"/>
<evidence type="ECO:0000313" key="2">
    <source>
        <dbReference type="EMBL" id="KAJ7732761.1"/>
    </source>
</evidence>
<organism evidence="2 3">
    <name type="scientific">Mycena maculata</name>
    <dbReference type="NCBI Taxonomy" id="230809"/>
    <lineage>
        <taxon>Eukaryota</taxon>
        <taxon>Fungi</taxon>
        <taxon>Dikarya</taxon>
        <taxon>Basidiomycota</taxon>
        <taxon>Agaricomycotina</taxon>
        <taxon>Agaricomycetes</taxon>
        <taxon>Agaricomycetidae</taxon>
        <taxon>Agaricales</taxon>
        <taxon>Marasmiineae</taxon>
        <taxon>Mycenaceae</taxon>
        <taxon>Mycena</taxon>
    </lineage>
</organism>
<sequence>MSRNEDKRRRVCFRIVGYFTTIGQAVRLKQKDRRDIFIVGEAIRRSCGMRETRHKETSLRQRGARLGGASGGKSVKSDNVTRVGGRASSAQKPRIGRIYISVRKDRVRAVGFFNARTNITEARAFDMIEVVKAILIMQKNLLKYEVVSAFSHLTWASSSSDPRPTGDPVHEL</sequence>
<evidence type="ECO:0000256" key="1">
    <source>
        <dbReference type="SAM" id="MobiDB-lite"/>
    </source>
</evidence>
<evidence type="ECO:0000313" key="3">
    <source>
        <dbReference type="Proteomes" id="UP001215280"/>
    </source>
</evidence>
<accession>A0AAD7I1C0</accession>
<feature type="compositionally biased region" description="Basic and acidic residues" evidence="1">
    <location>
        <begin position="50"/>
        <end position="59"/>
    </location>
</feature>
<protein>
    <submittedName>
        <fullName evidence="2">Uncharacterized protein</fullName>
    </submittedName>
</protein>
<keyword evidence="3" id="KW-1185">Reference proteome</keyword>
<dbReference type="AlphaFoldDB" id="A0AAD7I1C0"/>
<dbReference type="EMBL" id="JARJLG010000173">
    <property type="protein sequence ID" value="KAJ7732761.1"/>
    <property type="molecule type" value="Genomic_DNA"/>
</dbReference>